<sequence length="82" mass="9310">MTDIEEGIEKLMRKAVGSSWHTYQTEEIFAYLKSKGVVRLAVREKTVVMNDKGVFLNKSTTKDFTGGEITYYKVVNLDGTEL</sequence>
<dbReference type="EMBL" id="LAZR01000403">
    <property type="protein sequence ID" value="KKN70442.1"/>
    <property type="molecule type" value="Genomic_DNA"/>
</dbReference>
<dbReference type="AlphaFoldDB" id="A0A0F9T6B3"/>
<protein>
    <submittedName>
        <fullName evidence="1">Uncharacterized protein</fullName>
    </submittedName>
</protein>
<organism evidence="1">
    <name type="scientific">marine sediment metagenome</name>
    <dbReference type="NCBI Taxonomy" id="412755"/>
    <lineage>
        <taxon>unclassified sequences</taxon>
        <taxon>metagenomes</taxon>
        <taxon>ecological metagenomes</taxon>
    </lineage>
</organism>
<reference evidence="1" key="1">
    <citation type="journal article" date="2015" name="Nature">
        <title>Complex archaea that bridge the gap between prokaryotes and eukaryotes.</title>
        <authorList>
            <person name="Spang A."/>
            <person name="Saw J.H."/>
            <person name="Jorgensen S.L."/>
            <person name="Zaremba-Niedzwiedzka K."/>
            <person name="Martijn J."/>
            <person name="Lind A.E."/>
            <person name="van Eijk R."/>
            <person name="Schleper C."/>
            <person name="Guy L."/>
            <person name="Ettema T.J."/>
        </authorList>
    </citation>
    <scope>NUCLEOTIDE SEQUENCE</scope>
</reference>
<comment type="caution">
    <text evidence="1">The sequence shown here is derived from an EMBL/GenBank/DDBJ whole genome shotgun (WGS) entry which is preliminary data.</text>
</comment>
<proteinExistence type="predicted"/>
<accession>A0A0F9T6B3</accession>
<name>A0A0F9T6B3_9ZZZZ</name>
<evidence type="ECO:0000313" key="1">
    <source>
        <dbReference type="EMBL" id="KKN70442.1"/>
    </source>
</evidence>
<gene>
    <name evidence="1" type="ORF">LCGC14_0431370</name>
</gene>